<evidence type="ECO:0000313" key="18">
    <source>
        <dbReference type="Proteomes" id="UP001151699"/>
    </source>
</evidence>
<evidence type="ECO:0000256" key="10">
    <source>
        <dbReference type="ARBA" id="ARBA00022741"/>
    </source>
</evidence>
<dbReference type="NCBIfam" id="TIGR00682">
    <property type="entry name" value="lpxK"/>
    <property type="match status" value="1"/>
</dbReference>
<dbReference type="GO" id="GO:0009245">
    <property type="term" value="P:lipid A biosynthetic process"/>
    <property type="evidence" value="ECO:0007669"/>
    <property type="project" value="UniProtKB-KW"/>
</dbReference>
<dbReference type="GO" id="GO:0022857">
    <property type="term" value="F:transmembrane transporter activity"/>
    <property type="evidence" value="ECO:0007669"/>
    <property type="project" value="InterPro"/>
</dbReference>
<dbReference type="EMBL" id="WJQU01000001">
    <property type="protein sequence ID" value="KAJ6645144.1"/>
    <property type="molecule type" value="Genomic_DNA"/>
</dbReference>
<feature type="transmembrane region" description="Helical" evidence="16">
    <location>
        <begin position="86"/>
        <end position="106"/>
    </location>
</feature>
<feature type="transmembrane region" description="Helical" evidence="16">
    <location>
        <begin position="31"/>
        <end position="49"/>
    </location>
</feature>
<evidence type="ECO:0000256" key="11">
    <source>
        <dbReference type="ARBA" id="ARBA00022777"/>
    </source>
</evidence>
<dbReference type="InterPro" id="IPR037185">
    <property type="entry name" value="EmrE-like"/>
</dbReference>
<dbReference type="PANTHER" id="PTHR42724">
    <property type="entry name" value="TETRAACYLDISACCHARIDE 4'-KINASE"/>
    <property type="match status" value="1"/>
</dbReference>
<evidence type="ECO:0000256" key="12">
    <source>
        <dbReference type="ARBA" id="ARBA00022840"/>
    </source>
</evidence>
<dbReference type="AlphaFoldDB" id="A0A9Q0S4W7"/>
<dbReference type="Proteomes" id="UP001151699">
    <property type="component" value="Chromosome A"/>
</dbReference>
<keyword evidence="13 16" id="KW-1133">Transmembrane helix</keyword>
<keyword evidence="9 16" id="KW-0812">Transmembrane</keyword>
<evidence type="ECO:0000256" key="16">
    <source>
        <dbReference type="SAM" id="Phobius"/>
    </source>
</evidence>
<evidence type="ECO:0000313" key="17">
    <source>
        <dbReference type="EMBL" id="KAJ6645144.1"/>
    </source>
</evidence>
<dbReference type="FunFam" id="1.10.3730.20:FF:000001">
    <property type="entry name" value="Quaternary ammonium compound resistance transporter SugE"/>
    <property type="match status" value="1"/>
</dbReference>
<dbReference type="Gene3D" id="1.10.3730.20">
    <property type="match status" value="1"/>
</dbReference>
<evidence type="ECO:0000256" key="1">
    <source>
        <dbReference type="ARBA" id="ARBA00004370"/>
    </source>
</evidence>
<feature type="transmembrane region" description="Helical" evidence="16">
    <location>
        <begin position="115"/>
        <end position="133"/>
    </location>
</feature>
<dbReference type="HAMAP" id="MF_00409">
    <property type="entry name" value="LpxK"/>
    <property type="match status" value="1"/>
</dbReference>
<keyword evidence="15 16" id="KW-0472">Membrane</keyword>
<keyword evidence="12" id="KW-0067">ATP-binding</keyword>
<keyword evidence="18" id="KW-1185">Reference proteome</keyword>
<comment type="subcellular location">
    <subcellularLocation>
        <location evidence="1">Membrane</location>
    </subcellularLocation>
</comment>
<keyword evidence="6" id="KW-0444">Lipid biosynthesis</keyword>
<accession>A0A9Q0S4W7</accession>
<evidence type="ECO:0000256" key="13">
    <source>
        <dbReference type="ARBA" id="ARBA00022989"/>
    </source>
</evidence>
<evidence type="ECO:0000256" key="6">
    <source>
        <dbReference type="ARBA" id="ARBA00022516"/>
    </source>
</evidence>
<feature type="non-terminal residue" evidence="17">
    <location>
        <position position="1"/>
    </location>
</feature>
<dbReference type="Pfam" id="PF02606">
    <property type="entry name" value="LpxK"/>
    <property type="match status" value="1"/>
</dbReference>
<evidence type="ECO:0000256" key="5">
    <source>
        <dbReference type="ARBA" id="ARBA00022475"/>
    </source>
</evidence>
<dbReference type="PANTHER" id="PTHR42724:SF1">
    <property type="entry name" value="TETRAACYLDISACCHARIDE 4'-KINASE, MITOCHONDRIAL-RELATED"/>
    <property type="match status" value="1"/>
</dbReference>
<keyword evidence="11" id="KW-0418">Kinase</keyword>
<evidence type="ECO:0000256" key="15">
    <source>
        <dbReference type="ARBA" id="ARBA00023136"/>
    </source>
</evidence>
<dbReference type="InterPro" id="IPR045324">
    <property type="entry name" value="Small_multidrug_res"/>
</dbReference>
<proteinExistence type="inferred from homology"/>
<comment type="caution">
    <text evidence="17">The sequence shown here is derived from an EMBL/GenBank/DDBJ whole genome shotgun (WGS) entry which is preliminary data.</text>
</comment>
<feature type="transmembrane region" description="Helical" evidence="16">
    <location>
        <begin position="61"/>
        <end position="80"/>
    </location>
</feature>
<keyword evidence="8" id="KW-0808">Transferase</keyword>
<dbReference type="GO" id="GO:0005886">
    <property type="term" value="C:plasma membrane"/>
    <property type="evidence" value="ECO:0007669"/>
    <property type="project" value="InterPro"/>
</dbReference>
<keyword evidence="14" id="KW-0443">Lipid metabolism</keyword>
<keyword evidence="5" id="KW-1003">Cell membrane</keyword>
<comment type="pathway">
    <text evidence="2">Glycolipid biosynthesis; lipid IV(A) biosynthesis; lipid IV(A) from (3R)-3-hydroxytetradecanoyl-[acyl-carrier-protein] and UDP-N-acetyl-alpha-D-glucosamine: step 6/6.</text>
</comment>
<evidence type="ECO:0000256" key="8">
    <source>
        <dbReference type="ARBA" id="ARBA00022679"/>
    </source>
</evidence>
<dbReference type="InterPro" id="IPR003758">
    <property type="entry name" value="LpxK"/>
</dbReference>
<evidence type="ECO:0000256" key="9">
    <source>
        <dbReference type="ARBA" id="ARBA00022692"/>
    </source>
</evidence>
<gene>
    <name evidence="17" type="primary">lpxK</name>
    <name evidence="17" type="ORF">Bhyg_00346</name>
</gene>
<evidence type="ECO:0000256" key="4">
    <source>
        <dbReference type="ARBA" id="ARBA00022448"/>
    </source>
</evidence>
<keyword evidence="10" id="KW-0547">Nucleotide-binding</keyword>
<dbReference type="OrthoDB" id="10266567at2759"/>
<name>A0A9Q0S4W7_9DIPT</name>
<dbReference type="EC" id="2.7.1.130" evidence="3"/>
<evidence type="ECO:0000256" key="3">
    <source>
        <dbReference type="ARBA" id="ARBA00012071"/>
    </source>
</evidence>
<organism evidence="17 18">
    <name type="scientific">Pseudolycoriella hygida</name>
    <dbReference type="NCBI Taxonomy" id="35572"/>
    <lineage>
        <taxon>Eukaryota</taxon>
        <taxon>Metazoa</taxon>
        <taxon>Ecdysozoa</taxon>
        <taxon>Arthropoda</taxon>
        <taxon>Hexapoda</taxon>
        <taxon>Insecta</taxon>
        <taxon>Pterygota</taxon>
        <taxon>Neoptera</taxon>
        <taxon>Endopterygota</taxon>
        <taxon>Diptera</taxon>
        <taxon>Nematocera</taxon>
        <taxon>Sciaroidea</taxon>
        <taxon>Sciaridae</taxon>
        <taxon>Pseudolycoriella</taxon>
    </lineage>
</organism>
<dbReference type="Pfam" id="PF00893">
    <property type="entry name" value="Multi_Drug_Res"/>
    <property type="match status" value="1"/>
</dbReference>
<evidence type="ECO:0000256" key="2">
    <source>
        <dbReference type="ARBA" id="ARBA00004870"/>
    </source>
</evidence>
<sequence>MLATWILLIFAGLFEIGFSISLKLSDGFTKIKPIIAFIGFSILSFVCLSKTLDKLPLGTAYLIWTGIGSVGTVVVGIMYFNEPYSAMRIFFITTMIISMIGLKLIYPKFWQTKNIIAYLLLPLSWLYLFASYLRRITARPIIFPCKVICVGNISIGGTGKTQIVIFLAKLLKAVNIDFIIISKAYGSKLQTALLVETHHTVTDVGDEAVMLLKYGRVIAAKKIQDIGSFIEKIKPKMIQCKILISIRILLFGNEFLIPAGPLRQYPKQAIDKADIVISVGSNIRPLRKLAYVQGFEGDASPRTTAYSNKSIQAQIVPSIDIDKTKNYFAFSGIGNPERFLSTLENYGLQLVGHKNFPDHHQYSAKDLEYLKEQSKKSNSLLITTRKDYVRICDTDLSVICCDVHLLLDNQQSLVDLIYEKII</sequence>
<keyword evidence="7" id="KW-0441">Lipid A biosynthesis</keyword>
<dbReference type="SUPFAM" id="SSF103481">
    <property type="entry name" value="Multidrug resistance efflux transporter EmrE"/>
    <property type="match status" value="1"/>
</dbReference>
<dbReference type="GO" id="GO:0005524">
    <property type="term" value="F:ATP binding"/>
    <property type="evidence" value="ECO:0007669"/>
    <property type="project" value="UniProtKB-KW"/>
</dbReference>
<protein>
    <recommendedName>
        <fullName evidence="3">tetraacyldisaccharide 4'-kinase</fullName>
        <ecNumber evidence="3">2.7.1.130</ecNumber>
    </recommendedName>
</protein>
<evidence type="ECO:0000256" key="7">
    <source>
        <dbReference type="ARBA" id="ARBA00022556"/>
    </source>
</evidence>
<keyword evidence="4" id="KW-0813">Transport</keyword>
<evidence type="ECO:0000256" key="14">
    <source>
        <dbReference type="ARBA" id="ARBA00023098"/>
    </source>
</evidence>
<dbReference type="GO" id="GO:0009029">
    <property type="term" value="F:lipid-A 4'-kinase activity"/>
    <property type="evidence" value="ECO:0007669"/>
    <property type="project" value="UniProtKB-EC"/>
</dbReference>
<reference evidence="17" key="1">
    <citation type="submission" date="2022-07" db="EMBL/GenBank/DDBJ databases">
        <authorList>
            <person name="Trinca V."/>
            <person name="Uliana J.V.C."/>
            <person name="Torres T.T."/>
            <person name="Ward R.J."/>
            <person name="Monesi N."/>
        </authorList>
    </citation>
    <scope>NUCLEOTIDE SEQUENCE</scope>
    <source>
        <strain evidence="17">HSMRA1968</strain>
        <tissue evidence="17">Whole embryos</tissue>
    </source>
</reference>